<evidence type="ECO:0000259" key="6">
    <source>
        <dbReference type="PROSITE" id="PS51746"/>
    </source>
</evidence>
<dbReference type="PANTHER" id="PTHR47992">
    <property type="entry name" value="PROTEIN PHOSPHATASE"/>
    <property type="match status" value="1"/>
</dbReference>
<dbReference type="Proteomes" id="UP000789759">
    <property type="component" value="Unassembled WGS sequence"/>
</dbReference>
<dbReference type="PROSITE" id="PS01032">
    <property type="entry name" value="PPM_1"/>
    <property type="match status" value="1"/>
</dbReference>
<gene>
    <name evidence="7" type="ORF">CPELLU_LOCUS3451</name>
</gene>
<accession>A0A9N9A7D6</accession>
<evidence type="ECO:0000256" key="3">
    <source>
        <dbReference type="ARBA" id="ARBA00022912"/>
    </source>
</evidence>
<name>A0A9N9A7D6_9GLOM</name>
<keyword evidence="1" id="KW-0479">Metal-binding</keyword>
<dbReference type="Pfam" id="PF00481">
    <property type="entry name" value="PP2C"/>
    <property type="match status" value="1"/>
</dbReference>
<feature type="domain" description="PPM-type phosphatase" evidence="6">
    <location>
        <begin position="88"/>
        <end position="394"/>
    </location>
</feature>
<organism evidence="7 8">
    <name type="scientific">Cetraspora pellucida</name>
    <dbReference type="NCBI Taxonomy" id="1433469"/>
    <lineage>
        <taxon>Eukaryota</taxon>
        <taxon>Fungi</taxon>
        <taxon>Fungi incertae sedis</taxon>
        <taxon>Mucoromycota</taxon>
        <taxon>Glomeromycotina</taxon>
        <taxon>Glomeromycetes</taxon>
        <taxon>Diversisporales</taxon>
        <taxon>Gigasporaceae</taxon>
        <taxon>Cetraspora</taxon>
    </lineage>
</organism>
<dbReference type="OrthoDB" id="10264738at2759"/>
<dbReference type="EMBL" id="CAJVQA010001690">
    <property type="protein sequence ID" value="CAG8522439.1"/>
    <property type="molecule type" value="Genomic_DNA"/>
</dbReference>
<keyword evidence="8" id="KW-1185">Reference proteome</keyword>
<proteinExistence type="inferred from homology"/>
<sequence length="474" mass="53972">MNGILNAFPGLPKDEQKVEEKGDSSQKTAFIKALVSSLNDFDKLLILLDCLLYILETFAKKNQIMTQPKWGHDDDYSAIKFWENKDLLIISCEKNGWSPKARSFSNETEDSISVDFELGKQYSQAKGFYFFGVFDGHGVNGIVNGKDHISKICSEQLPNNIAKNLSRKHTNKEENIINAIKKGFEETEQYMKSKLVKEARDAGCTALIAVLAPSKELFIANIGDSPGFISSKKVFSEQITKEHDVHNKDEILRLRQQKKEKDGVGFSIYRLAPGRREKSWALDNTFSRGMQYTRSFGDFYIKEKAPKSLISEPEITEKYDTKELNLLVLCSDGITNRLRAYRRMPTEVLLSYIKQHINSENPLKPACYDLVRLCDLVSQSGFCIDDMSILVIVFLNGKSLKKWCEDATKHAENPEDWLQYRPKDVDDVSEISDEDLGEVDSPKSDNSSFDIYDTSNQYSIEEAEEFVDMTIPDI</sequence>
<keyword evidence="2 4" id="KW-0378">Hydrolase</keyword>
<keyword evidence="3 4" id="KW-0904">Protein phosphatase</keyword>
<dbReference type="InterPro" id="IPR036457">
    <property type="entry name" value="PPM-type-like_dom_sf"/>
</dbReference>
<dbReference type="GO" id="GO:0004722">
    <property type="term" value="F:protein serine/threonine phosphatase activity"/>
    <property type="evidence" value="ECO:0007669"/>
    <property type="project" value="InterPro"/>
</dbReference>
<dbReference type="InterPro" id="IPR001932">
    <property type="entry name" value="PPM-type_phosphatase-like_dom"/>
</dbReference>
<evidence type="ECO:0000256" key="4">
    <source>
        <dbReference type="RuleBase" id="RU003465"/>
    </source>
</evidence>
<feature type="region of interest" description="Disordered" evidence="5">
    <location>
        <begin position="431"/>
        <end position="450"/>
    </location>
</feature>
<evidence type="ECO:0000256" key="5">
    <source>
        <dbReference type="SAM" id="MobiDB-lite"/>
    </source>
</evidence>
<evidence type="ECO:0000313" key="8">
    <source>
        <dbReference type="Proteomes" id="UP000789759"/>
    </source>
</evidence>
<dbReference type="AlphaFoldDB" id="A0A9N9A7D6"/>
<dbReference type="PROSITE" id="PS51746">
    <property type="entry name" value="PPM_2"/>
    <property type="match status" value="1"/>
</dbReference>
<protein>
    <submittedName>
        <fullName evidence="7">9819_t:CDS:1</fullName>
    </submittedName>
</protein>
<evidence type="ECO:0000256" key="2">
    <source>
        <dbReference type="ARBA" id="ARBA00022801"/>
    </source>
</evidence>
<dbReference type="GO" id="GO:0046872">
    <property type="term" value="F:metal ion binding"/>
    <property type="evidence" value="ECO:0007669"/>
    <property type="project" value="UniProtKB-KW"/>
</dbReference>
<comment type="caution">
    <text evidence="7">The sequence shown here is derived from an EMBL/GenBank/DDBJ whole genome shotgun (WGS) entry which is preliminary data.</text>
</comment>
<dbReference type="SUPFAM" id="SSF81606">
    <property type="entry name" value="PP2C-like"/>
    <property type="match status" value="1"/>
</dbReference>
<reference evidence="7" key="1">
    <citation type="submission" date="2021-06" db="EMBL/GenBank/DDBJ databases">
        <authorList>
            <person name="Kallberg Y."/>
            <person name="Tangrot J."/>
            <person name="Rosling A."/>
        </authorList>
    </citation>
    <scope>NUCLEOTIDE SEQUENCE</scope>
    <source>
        <strain evidence="7">FL966</strain>
    </source>
</reference>
<dbReference type="InterPro" id="IPR000222">
    <property type="entry name" value="PP2C_BS"/>
</dbReference>
<dbReference type="Gene3D" id="3.60.40.10">
    <property type="entry name" value="PPM-type phosphatase domain"/>
    <property type="match status" value="1"/>
</dbReference>
<dbReference type="InterPro" id="IPR015655">
    <property type="entry name" value="PP2C"/>
</dbReference>
<dbReference type="CDD" id="cd00143">
    <property type="entry name" value="PP2Cc"/>
    <property type="match status" value="1"/>
</dbReference>
<dbReference type="SMART" id="SM00332">
    <property type="entry name" value="PP2Cc"/>
    <property type="match status" value="1"/>
</dbReference>
<comment type="similarity">
    <text evidence="4">Belongs to the PP2C family.</text>
</comment>
<evidence type="ECO:0000256" key="1">
    <source>
        <dbReference type="ARBA" id="ARBA00022723"/>
    </source>
</evidence>
<evidence type="ECO:0000313" key="7">
    <source>
        <dbReference type="EMBL" id="CAG8522439.1"/>
    </source>
</evidence>